<dbReference type="RefSeq" id="WP_135763168.1">
    <property type="nucleotide sequence ID" value="NZ_RQHV01000032.1"/>
</dbReference>
<feature type="non-terminal residue" evidence="2">
    <location>
        <position position="287"/>
    </location>
</feature>
<keyword evidence="1" id="KW-0472">Membrane</keyword>
<dbReference type="AlphaFoldDB" id="A0A4R9LR09"/>
<dbReference type="OrthoDB" id="346491at2"/>
<accession>A0A4R9LR09</accession>
<keyword evidence="1" id="KW-1133">Transmembrane helix</keyword>
<keyword evidence="1" id="KW-0812">Transmembrane</keyword>
<dbReference type="Proteomes" id="UP000298264">
    <property type="component" value="Unassembled WGS sequence"/>
</dbReference>
<protein>
    <submittedName>
        <fullName evidence="2">TIGR04388 family protein</fullName>
    </submittedName>
</protein>
<evidence type="ECO:0000313" key="2">
    <source>
        <dbReference type="EMBL" id="TGN13111.1"/>
    </source>
</evidence>
<gene>
    <name evidence="2" type="ORF">EHS11_04200</name>
</gene>
<evidence type="ECO:0000256" key="1">
    <source>
        <dbReference type="SAM" id="Phobius"/>
    </source>
</evidence>
<feature type="transmembrane region" description="Helical" evidence="1">
    <location>
        <begin position="21"/>
        <end position="42"/>
    </location>
</feature>
<keyword evidence="3" id="KW-1185">Reference proteome</keyword>
<sequence>MQTENPSEQRFTGFTKTQGALALFSFVFSLFFAGAIFSQATIPQLQMDPYNSNMMNQVYAQSYFLNSTQAWMDQVLRQKGLFRAQWEAEADRTIYDYVSGINTSDAYNDLNAHKDSALKHLISQKTEALQTWESRANLDFLRNRDEFVLKLNTNRVDTTYLNRIGVQTTLSGQDTYTQAFVLQQQIANASNQWSQNFNQNEQQGFNDFATSLQTIESNYSKFLESMDESETTFQTNLNAIDSYKSVVKSGIQGIVDQFKTMLADTCNKTDDCVYKKANQGGLNDAGI</sequence>
<dbReference type="EMBL" id="RQHV01000032">
    <property type="protein sequence ID" value="TGN13111.1"/>
    <property type="molecule type" value="Genomic_DNA"/>
</dbReference>
<organism evidence="2 3">
    <name type="scientific">Leptospira ilyithenensis</name>
    <dbReference type="NCBI Taxonomy" id="2484901"/>
    <lineage>
        <taxon>Bacteria</taxon>
        <taxon>Pseudomonadati</taxon>
        <taxon>Spirochaetota</taxon>
        <taxon>Spirochaetia</taxon>
        <taxon>Leptospirales</taxon>
        <taxon>Leptospiraceae</taxon>
        <taxon>Leptospira</taxon>
    </lineage>
</organism>
<dbReference type="InterPro" id="IPR030885">
    <property type="entry name" value="Lepto_longest"/>
</dbReference>
<comment type="caution">
    <text evidence="2">The sequence shown here is derived from an EMBL/GenBank/DDBJ whole genome shotgun (WGS) entry which is preliminary data.</text>
</comment>
<proteinExistence type="predicted"/>
<evidence type="ECO:0000313" key="3">
    <source>
        <dbReference type="Proteomes" id="UP000298264"/>
    </source>
</evidence>
<reference evidence="2" key="1">
    <citation type="journal article" date="2019" name="PLoS Negl. Trop. Dis.">
        <title>Revisiting the worldwide diversity of Leptospira species in the environment.</title>
        <authorList>
            <person name="Vincent A.T."/>
            <person name="Schiettekatte O."/>
            <person name="Bourhy P."/>
            <person name="Veyrier F.J."/>
            <person name="Picardeau M."/>
        </authorList>
    </citation>
    <scope>NUCLEOTIDE SEQUENCE [LARGE SCALE GENOMIC DNA]</scope>
    <source>
        <strain evidence="2">201400974</strain>
    </source>
</reference>
<name>A0A4R9LR09_9LEPT</name>
<dbReference type="NCBIfam" id="TIGR04388">
    <property type="entry name" value="Lepto_longest"/>
    <property type="match status" value="1"/>
</dbReference>